<protein>
    <recommendedName>
        <fullName evidence="4">DUF1376 domain-containing protein</fullName>
    </recommendedName>
</protein>
<accession>A0A518B2R4</accession>
<name>A0A518B2R4_9BACT</name>
<sequence length="274" mass="31302">MDKTPWFPFYADDFLVGTMDMSDAEVGIYIRLLALEWAKGPLTEHQTHQCGRKRALIRTVIDLKFDSYVDDVGQKRYINLRLENERKLMEQKRKRKAEAGTKGARSRWQPHDSANGNTTTTTTTRDIEEESSSNSLDQTSGLTDSDSDQSKSSKFKYSKAFSEWWEHYPRKVSKKAAHEAYKRAGARLRSEHDWTSKQTIDFLLSRVKAFAASPMASRGDRQFIPHPATWLNGGRYDDDESEWDLANQEGSSPKPFDLKAEMAKAFGEDGADDQ</sequence>
<dbReference type="RefSeq" id="WP_145257878.1">
    <property type="nucleotide sequence ID" value="NZ_CP036279.1"/>
</dbReference>
<feature type="compositionally biased region" description="Polar residues" evidence="1">
    <location>
        <begin position="132"/>
        <end position="143"/>
    </location>
</feature>
<feature type="region of interest" description="Disordered" evidence="1">
    <location>
        <begin position="91"/>
        <end position="152"/>
    </location>
</feature>
<organism evidence="2 3">
    <name type="scientific">Kolteria novifilia</name>
    <dbReference type="NCBI Taxonomy" id="2527975"/>
    <lineage>
        <taxon>Bacteria</taxon>
        <taxon>Pseudomonadati</taxon>
        <taxon>Planctomycetota</taxon>
        <taxon>Planctomycetia</taxon>
        <taxon>Kolteriales</taxon>
        <taxon>Kolteriaceae</taxon>
        <taxon>Kolteria</taxon>
    </lineage>
</organism>
<evidence type="ECO:0000313" key="3">
    <source>
        <dbReference type="Proteomes" id="UP000317093"/>
    </source>
</evidence>
<evidence type="ECO:0000256" key="1">
    <source>
        <dbReference type="SAM" id="MobiDB-lite"/>
    </source>
</evidence>
<dbReference type="AlphaFoldDB" id="A0A518B2R4"/>
<dbReference type="Proteomes" id="UP000317093">
    <property type="component" value="Chromosome"/>
</dbReference>
<gene>
    <name evidence="2" type="ORF">Pan216_21190</name>
</gene>
<proteinExistence type="predicted"/>
<dbReference type="KEGG" id="knv:Pan216_21190"/>
<dbReference type="EMBL" id="CP036279">
    <property type="protein sequence ID" value="QDU61265.1"/>
    <property type="molecule type" value="Genomic_DNA"/>
</dbReference>
<dbReference type="OrthoDB" id="291936at2"/>
<evidence type="ECO:0000313" key="2">
    <source>
        <dbReference type="EMBL" id="QDU61265.1"/>
    </source>
</evidence>
<evidence type="ECO:0008006" key="4">
    <source>
        <dbReference type="Google" id="ProtNLM"/>
    </source>
</evidence>
<feature type="region of interest" description="Disordered" evidence="1">
    <location>
        <begin position="235"/>
        <end position="274"/>
    </location>
</feature>
<reference evidence="2 3" key="1">
    <citation type="submission" date="2019-02" db="EMBL/GenBank/DDBJ databases">
        <title>Deep-cultivation of Planctomycetes and their phenomic and genomic characterization uncovers novel biology.</title>
        <authorList>
            <person name="Wiegand S."/>
            <person name="Jogler M."/>
            <person name="Boedeker C."/>
            <person name="Pinto D."/>
            <person name="Vollmers J."/>
            <person name="Rivas-Marin E."/>
            <person name="Kohn T."/>
            <person name="Peeters S.H."/>
            <person name="Heuer A."/>
            <person name="Rast P."/>
            <person name="Oberbeckmann S."/>
            <person name="Bunk B."/>
            <person name="Jeske O."/>
            <person name="Meyerdierks A."/>
            <person name="Storesund J.E."/>
            <person name="Kallscheuer N."/>
            <person name="Luecker S."/>
            <person name="Lage O.M."/>
            <person name="Pohl T."/>
            <person name="Merkel B.J."/>
            <person name="Hornburger P."/>
            <person name="Mueller R.-W."/>
            <person name="Bruemmer F."/>
            <person name="Labrenz M."/>
            <person name="Spormann A.M."/>
            <person name="Op den Camp H."/>
            <person name="Overmann J."/>
            <person name="Amann R."/>
            <person name="Jetten M.S.M."/>
            <person name="Mascher T."/>
            <person name="Medema M.H."/>
            <person name="Devos D.P."/>
            <person name="Kaster A.-K."/>
            <person name="Ovreas L."/>
            <person name="Rohde M."/>
            <person name="Galperin M.Y."/>
            <person name="Jogler C."/>
        </authorList>
    </citation>
    <scope>NUCLEOTIDE SEQUENCE [LARGE SCALE GENOMIC DNA]</scope>
    <source>
        <strain evidence="2 3">Pan216</strain>
    </source>
</reference>
<keyword evidence="3" id="KW-1185">Reference proteome</keyword>